<dbReference type="PROSITE" id="PS00435">
    <property type="entry name" value="PEROXIDASE_1"/>
    <property type="match status" value="1"/>
</dbReference>
<comment type="caution">
    <text evidence="24">The sequence shown here is derived from an EMBL/GenBank/DDBJ whole genome shotgun (WGS) entry which is preliminary data.</text>
</comment>
<name>A0A835I814_9MAGN</name>
<evidence type="ECO:0000256" key="21">
    <source>
        <dbReference type="PIRSR" id="PIRSR600823-5"/>
    </source>
</evidence>
<evidence type="ECO:0000256" key="18">
    <source>
        <dbReference type="PIRSR" id="PIRSR600823-2"/>
    </source>
</evidence>
<dbReference type="OrthoDB" id="2113341at2759"/>
<dbReference type="Proteomes" id="UP000631114">
    <property type="component" value="Unassembled WGS sequence"/>
</dbReference>
<dbReference type="InterPro" id="IPR000823">
    <property type="entry name" value="Peroxidase_pln"/>
</dbReference>
<keyword evidence="6 22" id="KW-0964">Secreted</keyword>
<dbReference type="PRINTS" id="PR00458">
    <property type="entry name" value="PEROXIDASE"/>
</dbReference>
<comment type="similarity">
    <text evidence="4">Belongs to the peroxidase family. Ascorbate peroxidase subfamily.</text>
</comment>
<evidence type="ECO:0000256" key="22">
    <source>
        <dbReference type="RuleBase" id="RU362060"/>
    </source>
</evidence>
<evidence type="ECO:0000313" key="24">
    <source>
        <dbReference type="EMBL" id="KAF9612079.1"/>
    </source>
</evidence>
<evidence type="ECO:0000256" key="16">
    <source>
        <dbReference type="ARBA" id="ARBA00023324"/>
    </source>
</evidence>
<comment type="catalytic activity">
    <reaction evidence="1 22">
        <text>2 a phenolic donor + H2O2 = 2 a phenolic radical donor + 2 H2O</text>
        <dbReference type="Rhea" id="RHEA:56136"/>
        <dbReference type="ChEBI" id="CHEBI:15377"/>
        <dbReference type="ChEBI" id="CHEBI:16240"/>
        <dbReference type="ChEBI" id="CHEBI:139520"/>
        <dbReference type="ChEBI" id="CHEBI:139521"/>
        <dbReference type="EC" id="1.11.1.7"/>
    </reaction>
</comment>
<comment type="cofactor">
    <cofactor evidence="19 22">
        <name>Ca(2+)</name>
        <dbReference type="ChEBI" id="CHEBI:29108"/>
    </cofactor>
    <text evidence="19 22">Binds 2 calcium ions per subunit.</text>
</comment>
<dbReference type="FunFam" id="1.10.520.10:FF:000006">
    <property type="entry name" value="Peroxidase"/>
    <property type="match status" value="1"/>
</dbReference>
<feature type="disulfide bond" evidence="21">
    <location>
        <begin position="30"/>
        <end position="110"/>
    </location>
</feature>
<feature type="binding site" evidence="19">
    <location>
        <position position="247"/>
    </location>
    <ligand>
        <name>Ca(2+)</name>
        <dbReference type="ChEBI" id="CHEBI:29108"/>
        <label>2</label>
    </ligand>
</feature>
<keyword evidence="25" id="KW-1185">Reference proteome</keyword>
<evidence type="ECO:0000256" key="7">
    <source>
        <dbReference type="ARBA" id="ARBA00022559"/>
    </source>
</evidence>
<feature type="binding site" evidence="18">
    <location>
        <position position="158"/>
    </location>
    <ligand>
        <name>substrate</name>
    </ligand>
</feature>
<dbReference type="PANTHER" id="PTHR31388">
    <property type="entry name" value="PEROXIDASE 72-RELATED"/>
    <property type="match status" value="1"/>
</dbReference>
<evidence type="ECO:0000256" key="8">
    <source>
        <dbReference type="ARBA" id="ARBA00022617"/>
    </source>
</evidence>
<dbReference type="InterPro" id="IPR010255">
    <property type="entry name" value="Haem_peroxidase_sf"/>
</dbReference>
<evidence type="ECO:0000256" key="14">
    <source>
        <dbReference type="ARBA" id="ARBA00023157"/>
    </source>
</evidence>
<feature type="disulfide bond" evidence="21">
    <location>
        <begin position="116"/>
        <end position="314"/>
    </location>
</feature>
<dbReference type="Gene3D" id="1.10.520.10">
    <property type="match status" value="1"/>
</dbReference>
<keyword evidence="12 22" id="KW-0560">Oxidoreductase</keyword>
<feature type="binding site" evidence="19">
    <location>
        <position position="69"/>
    </location>
    <ligand>
        <name>Ca(2+)</name>
        <dbReference type="ChEBI" id="CHEBI:29108"/>
        <label>1</label>
    </ligand>
</feature>
<evidence type="ECO:0000256" key="15">
    <source>
        <dbReference type="ARBA" id="ARBA00023180"/>
    </source>
</evidence>
<keyword evidence="16 22" id="KW-0376">Hydrogen peroxide</keyword>
<dbReference type="InterPro" id="IPR033905">
    <property type="entry name" value="Secretory_peroxidase"/>
</dbReference>
<feature type="active site" description="Proton acceptor" evidence="17">
    <location>
        <position position="61"/>
    </location>
</feature>
<evidence type="ECO:0000256" key="6">
    <source>
        <dbReference type="ARBA" id="ARBA00022525"/>
    </source>
</evidence>
<dbReference type="FunFam" id="1.10.420.10:FF:000001">
    <property type="entry name" value="Peroxidase"/>
    <property type="match status" value="1"/>
</dbReference>
<keyword evidence="7 22" id="KW-0575">Peroxidase</keyword>
<evidence type="ECO:0000256" key="10">
    <source>
        <dbReference type="ARBA" id="ARBA00022729"/>
    </source>
</evidence>
<keyword evidence="11 19" id="KW-0106">Calcium</keyword>
<protein>
    <recommendedName>
        <fullName evidence="5 22">Peroxidase</fullName>
        <ecNumber evidence="5 22">1.11.1.7</ecNumber>
    </recommendedName>
</protein>
<evidence type="ECO:0000256" key="17">
    <source>
        <dbReference type="PIRSR" id="PIRSR600823-1"/>
    </source>
</evidence>
<feature type="binding site" evidence="19">
    <location>
        <position position="240"/>
    </location>
    <ligand>
        <name>Ca(2+)</name>
        <dbReference type="ChEBI" id="CHEBI:29108"/>
        <label>2</label>
    </ligand>
</feature>
<dbReference type="GO" id="GO:0006979">
    <property type="term" value="P:response to oxidative stress"/>
    <property type="evidence" value="ECO:0007669"/>
    <property type="project" value="UniProtKB-UniRule"/>
</dbReference>
<keyword evidence="15" id="KW-0325">Glycoprotein</keyword>
<dbReference type="GO" id="GO:0140825">
    <property type="term" value="F:lactoperoxidase activity"/>
    <property type="evidence" value="ECO:0007669"/>
    <property type="project" value="UniProtKB-EC"/>
</dbReference>
<comment type="similarity">
    <text evidence="22">Belongs to the peroxidase family. Classical plant (class III) peroxidase subfamily.</text>
</comment>
<evidence type="ECO:0000259" key="23">
    <source>
        <dbReference type="PROSITE" id="PS50873"/>
    </source>
</evidence>
<feature type="disulfide bond" evidence="21">
    <location>
        <begin position="63"/>
        <end position="68"/>
    </location>
</feature>
<dbReference type="EMBL" id="JADFTS010000004">
    <property type="protein sequence ID" value="KAF9612079.1"/>
    <property type="molecule type" value="Genomic_DNA"/>
</dbReference>
<dbReference type="EC" id="1.11.1.7" evidence="5 22"/>
<dbReference type="PANTHER" id="PTHR31388:SF2">
    <property type="entry name" value="PEROXIDASE 17"/>
    <property type="match status" value="1"/>
</dbReference>
<feature type="binding site" evidence="19">
    <location>
        <position position="65"/>
    </location>
    <ligand>
        <name>Ca(2+)</name>
        <dbReference type="ChEBI" id="CHEBI:29108"/>
        <label>1</label>
    </ligand>
</feature>
<dbReference type="CDD" id="cd00693">
    <property type="entry name" value="secretory_peroxidase"/>
    <property type="match status" value="1"/>
</dbReference>
<reference evidence="24 25" key="1">
    <citation type="submission" date="2020-10" db="EMBL/GenBank/DDBJ databases">
        <title>The Coptis chinensis genome and diversification of protoberbering-type alkaloids.</title>
        <authorList>
            <person name="Wang B."/>
            <person name="Shu S."/>
            <person name="Song C."/>
            <person name="Liu Y."/>
        </authorList>
    </citation>
    <scope>NUCLEOTIDE SEQUENCE [LARGE SCALE GENOMIC DNA]</scope>
    <source>
        <strain evidence="24">HL-2020</strain>
        <tissue evidence="24">Leaf</tissue>
    </source>
</reference>
<dbReference type="GO" id="GO:0046872">
    <property type="term" value="F:metal ion binding"/>
    <property type="evidence" value="ECO:0007669"/>
    <property type="project" value="UniProtKB-UniRule"/>
</dbReference>
<dbReference type="Pfam" id="PF00141">
    <property type="entry name" value="peroxidase"/>
    <property type="match status" value="1"/>
</dbReference>
<dbReference type="AlphaFoldDB" id="A0A835I814"/>
<evidence type="ECO:0000256" key="2">
    <source>
        <dbReference type="ARBA" id="ARBA00002322"/>
    </source>
</evidence>
<evidence type="ECO:0000256" key="11">
    <source>
        <dbReference type="ARBA" id="ARBA00022837"/>
    </source>
</evidence>
<dbReference type="Gene3D" id="1.10.420.10">
    <property type="entry name" value="Peroxidase, domain 2"/>
    <property type="match status" value="1"/>
</dbReference>
<dbReference type="GO" id="GO:0005576">
    <property type="term" value="C:extracellular region"/>
    <property type="evidence" value="ECO:0007669"/>
    <property type="project" value="UniProtKB-SubCell"/>
</dbReference>
<feature type="domain" description="Plant heme peroxidase family profile" evidence="23">
    <location>
        <begin position="20"/>
        <end position="318"/>
    </location>
</feature>
<feature type="binding site" evidence="19">
    <location>
        <position position="71"/>
    </location>
    <ligand>
        <name>Ca(2+)</name>
        <dbReference type="ChEBI" id="CHEBI:29108"/>
        <label>1</label>
    </ligand>
</feature>
<evidence type="ECO:0000256" key="9">
    <source>
        <dbReference type="ARBA" id="ARBA00022723"/>
    </source>
</evidence>
<evidence type="ECO:0000256" key="12">
    <source>
        <dbReference type="ARBA" id="ARBA00023002"/>
    </source>
</evidence>
<dbReference type="GO" id="GO:0042744">
    <property type="term" value="P:hydrogen peroxide catabolic process"/>
    <property type="evidence" value="ECO:0007669"/>
    <property type="project" value="UniProtKB-KW"/>
</dbReference>
<comment type="function">
    <text evidence="2">Removal of H(2)O(2), oxidation of toxic reductants, biosynthesis and degradation of lignin, suberization, auxin catabolism, response to environmental stresses such as wounding, pathogen attack and oxidative stress. These functions might be dependent on each isozyme/isoform in each plant tissue.</text>
</comment>
<feature type="binding site" evidence="19">
    <location>
        <position position="67"/>
    </location>
    <ligand>
        <name>Ca(2+)</name>
        <dbReference type="ChEBI" id="CHEBI:29108"/>
        <label>1</label>
    </ligand>
</feature>
<dbReference type="SUPFAM" id="SSF48113">
    <property type="entry name" value="Heme-dependent peroxidases"/>
    <property type="match status" value="1"/>
</dbReference>
<accession>A0A835I814</accession>
<dbReference type="PRINTS" id="PR00461">
    <property type="entry name" value="PLPEROXIDASE"/>
</dbReference>
<keyword evidence="14 21" id="KW-1015">Disulfide bond</keyword>
<dbReference type="InterPro" id="IPR019794">
    <property type="entry name" value="Peroxidases_AS"/>
</dbReference>
<feature type="site" description="Transition state stabilizer" evidence="20">
    <location>
        <position position="57"/>
    </location>
</feature>
<comment type="subcellular location">
    <subcellularLocation>
        <location evidence="3 22">Secreted</location>
    </subcellularLocation>
</comment>
<evidence type="ECO:0000256" key="1">
    <source>
        <dbReference type="ARBA" id="ARBA00000189"/>
    </source>
</evidence>
<keyword evidence="13 19" id="KW-0408">Iron</keyword>
<dbReference type="PROSITE" id="PS00436">
    <property type="entry name" value="PEROXIDASE_2"/>
    <property type="match status" value="1"/>
</dbReference>
<evidence type="ECO:0000256" key="5">
    <source>
        <dbReference type="ARBA" id="ARBA00012313"/>
    </source>
</evidence>
<feature type="chain" id="PRO_5033110532" description="Peroxidase" evidence="22">
    <location>
        <begin position="19"/>
        <end position="339"/>
    </location>
</feature>
<gene>
    <name evidence="24" type="ORF">IFM89_037998</name>
</gene>
<comment type="cofactor">
    <cofactor evidence="19 22">
        <name>heme b</name>
        <dbReference type="ChEBI" id="CHEBI:60344"/>
    </cofactor>
    <text evidence="19 22">Binds 1 heme b (iron(II)-protoporphyrin IX) group per subunit.</text>
</comment>
<keyword evidence="10 22" id="KW-0732">Signal</keyword>
<evidence type="ECO:0000313" key="25">
    <source>
        <dbReference type="Proteomes" id="UP000631114"/>
    </source>
</evidence>
<dbReference type="InterPro" id="IPR019793">
    <property type="entry name" value="Peroxidases_heam-ligand_BS"/>
</dbReference>
<evidence type="ECO:0000256" key="19">
    <source>
        <dbReference type="PIRSR" id="PIRSR600823-3"/>
    </source>
</evidence>
<feature type="signal peptide" evidence="22">
    <location>
        <begin position="1"/>
        <end position="18"/>
    </location>
</feature>
<organism evidence="24 25">
    <name type="scientific">Coptis chinensis</name>
    <dbReference type="NCBI Taxonomy" id="261450"/>
    <lineage>
        <taxon>Eukaryota</taxon>
        <taxon>Viridiplantae</taxon>
        <taxon>Streptophyta</taxon>
        <taxon>Embryophyta</taxon>
        <taxon>Tracheophyta</taxon>
        <taxon>Spermatophyta</taxon>
        <taxon>Magnoliopsida</taxon>
        <taxon>Ranunculales</taxon>
        <taxon>Ranunculaceae</taxon>
        <taxon>Coptidoideae</taxon>
        <taxon>Coptis</taxon>
    </lineage>
</organism>
<evidence type="ECO:0000256" key="4">
    <source>
        <dbReference type="ARBA" id="ARBA00006873"/>
    </source>
</evidence>
<evidence type="ECO:0000256" key="13">
    <source>
        <dbReference type="ARBA" id="ARBA00023004"/>
    </source>
</evidence>
<feature type="binding site" evidence="19">
    <location>
        <position position="242"/>
    </location>
    <ligand>
        <name>Ca(2+)</name>
        <dbReference type="ChEBI" id="CHEBI:29108"/>
        <label>2</label>
    </ligand>
</feature>
<keyword evidence="9 19" id="KW-0479">Metal-binding</keyword>
<proteinExistence type="inferred from homology"/>
<feature type="binding site" description="axial binding residue" evidence="19">
    <location>
        <position position="188"/>
    </location>
    <ligand>
        <name>heme b</name>
        <dbReference type="ChEBI" id="CHEBI:60344"/>
    </ligand>
    <ligandPart>
        <name>Fe</name>
        <dbReference type="ChEBI" id="CHEBI:18248"/>
    </ligandPart>
</feature>
<feature type="disulfide bond" evidence="21">
    <location>
        <begin position="195"/>
        <end position="227"/>
    </location>
</feature>
<dbReference type="PROSITE" id="PS50873">
    <property type="entry name" value="PEROXIDASE_4"/>
    <property type="match status" value="1"/>
</dbReference>
<feature type="binding site" evidence="19">
    <location>
        <position position="83"/>
    </location>
    <ligand>
        <name>Ca(2+)</name>
        <dbReference type="ChEBI" id="CHEBI:29108"/>
        <label>1</label>
    </ligand>
</feature>
<dbReference type="InterPro" id="IPR002016">
    <property type="entry name" value="Haem_peroxidase"/>
</dbReference>
<sequence>MSQKLFIVFCFHISVTLASQLRPGFYAQTCPRAESIVRDVMWKAMMRETRSAASVMRLQFHDCFVNGCDASLLLDDTPDMLGEKLSLSNINSLRSYEVIDEIKEALENNCPGVVSCADIIIMGSRDAVILSGGPNWEVKLGRKDSLTASQEDSDNVMPSPRANATFLVDLFSRFNLSIKDLVALSGSHSIGKGRCFSILFRLYNQSGTGRPDPTIEPEFREKLDRLCPLSGDQNVTGDLDATPCLFDNQYFKDLVNGRGFLNSDQTLFSLDNRTREFVVHFSKDQDAFFSAFVEGMVKMGDLQSGRPGEVRRNCRVANNPAHGRNRVLKNRVDLVSNLV</sequence>
<feature type="binding site" evidence="19">
    <location>
        <position position="62"/>
    </location>
    <ligand>
        <name>Ca(2+)</name>
        <dbReference type="ChEBI" id="CHEBI:29108"/>
        <label>1</label>
    </ligand>
</feature>
<evidence type="ECO:0000256" key="20">
    <source>
        <dbReference type="PIRSR" id="PIRSR600823-4"/>
    </source>
</evidence>
<dbReference type="GO" id="GO:0020037">
    <property type="term" value="F:heme binding"/>
    <property type="evidence" value="ECO:0007669"/>
    <property type="project" value="UniProtKB-UniRule"/>
</dbReference>
<evidence type="ECO:0000256" key="3">
    <source>
        <dbReference type="ARBA" id="ARBA00004613"/>
    </source>
</evidence>
<keyword evidence="8 22" id="KW-0349">Heme</keyword>